<dbReference type="Gramene" id="PRQ50191">
    <property type="protein sequence ID" value="PRQ50191"/>
    <property type="gene ID" value="RchiOBHm_Chr2g0130451"/>
</dbReference>
<protein>
    <submittedName>
        <fullName evidence="1">Uncharacterized protein</fullName>
    </submittedName>
</protein>
<dbReference type="Proteomes" id="UP000238479">
    <property type="component" value="Chromosome 2"/>
</dbReference>
<dbReference type="EMBL" id="PDCK01000040">
    <property type="protein sequence ID" value="PRQ50191.1"/>
    <property type="molecule type" value="Genomic_DNA"/>
</dbReference>
<accession>A0A2P6RUU4</accession>
<reference evidence="1 2" key="1">
    <citation type="journal article" date="2018" name="Nat. Genet.">
        <title>The Rosa genome provides new insights in the design of modern roses.</title>
        <authorList>
            <person name="Bendahmane M."/>
        </authorList>
    </citation>
    <scope>NUCLEOTIDE SEQUENCE [LARGE SCALE GENOMIC DNA]</scope>
    <source>
        <strain evidence="2">cv. Old Blush</strain>
    </source>
</reference>
<keyword evidence="2" id="KW-1185">Reference proteome</keyword>
<dbReference type="AlphaFoldDB" id="A0A2P6RUU4"/>
<proteinExistence type="predicted"/>
<organism evidence="1 2">
    <name type="scientific">Rosa chinensis</name>
    <name type="common">China rose</name>
    <dbReference type="NCBI Taxonomy" id="74649"/>
    <lineage>
        <taxon>Eukaryota</taxon>
        <taxon>Viridiplantae</taxon>
        <taxon>Streptophyta</taxon>
        <taxon>Embryophyta</taxon>
        <taxon>Tracheophyta</taxon>
        <taxon>Spermatophyta</taxon>
        <taxon>Magnoliopsida</taxon>
        <taxon>eudicotyledons</taxon>
        <taxon>Gunneridae</taxon>
        <taxon>Pentapetalae</taxon>
        <taxon>rosids</taxon>
        <taxon>fabids</taxon>
        <taxon>Rosales</taxon>
        <taxon>Rosaceae</taxon>
        <taxon>Rosoideae</taxon>
        <taxon>Rosoideae incertae sedis</taxon>
        <taxon>Rosa</taxon>
    </lineage>
</organism>
<gene>
    <name evidence="1" type="ORF">RchiOBHm_Chr2g0130451</name>
</gene>
<evidence type="ECO:0000313" key="2">
    <source>
        <dbReference type="Proteomes" id="UP000238479"/>
    </source>
</evidence>
<name>A0A2P6RUU4_ROSCH</name>
<comment type="caution">
    <text evidence="1">The sequence shown here is derived from an EMBL/GenBank/DDBJ whole genome shotgun (WGS) entry which is preliminary data.</text>
</comment>
<sequence>MVSWLVDGAEVFRVNNYSGSVVLGGGQGLNFYSLGFSRNFLHKSCRARRYEFVDMWNMEIGVCTRKLWPLEEVSILV</sequence>
<evidence type="ECO:0000313" key="1">
    <source>
        <dbReference type="EMBL" id="PRQ50191.1"/>
    </source>
</evidence>